<reference evidence="7 8" key="1">
    <citation type="submission" date="2018-05" db="EMBL/GenBank/DDBJ databases">
        <title>Streptomyces venezuelae.</title>
        <authorList>
            <person name="Kim W."/>
            <person name="Lee N."/>
            <person name="Cho B.-K."/>
        </authorList>
    </citation>
    <scope>NUCLEOTIDE SEQUENCE [LARGE SCALE GENOMIC DNA]</scope>
    <source>
        <strain evidence="7 8">ATCC 21782</strain>
    </source>
</reference>
<accession>A0A5P2D8D5</accession>
<dbReference type="Pfam" id="PF13470">
    <property type="entry name" value="PIN_3"/>
    <property type="match status" value="1"/>
</dbReference>
<evidence type="ECO:0000256" key="1">
    <source>
        <dbReference type="ARBA" id="ARBA00022722"/>
    </source>
</evidence>
<gene>
    <name evidence="7" type="ORF">DEJ50_23405</name>
</gene>
<protein>
    <submittedName>
        <fullName evidence="7">PIN domain-containing protein</fullName>
    </submittedName>
</protein>
<keyword evidence="4" id="KW-0460">Magnesium</keyword>
<evidence type="ECO:0000256" key="4">
    <source>
        <dbReference type="ARBA" id="ARBA00022842"/>
    </source>
</evidence>
<evidence type="ECO:0000313" key="8">
    <source>
        <dbReference type="Proteomes" id="UP000325211"/>
    </source>
</evidence>
<dbReference type="InterPro" id="IPR029060">
    <property type="entry name" value="PIN-like_dom_sf"/>
</dbReference>
<dbReference type="OrthoDB" id="113459at2"/>
<name>A0A5P2D8D5_STRVZ</name>
<keyword evidence="2" id="KW-0479">Metal-binding</keyword>
<feature type="domain" description="PIN" evidence="5">
    <location>
        <begin position="6"/>
        <end position="111"/>
    </location>
</feature>
<keyword evidence="1" id="KW-0540">Nuclease</keyword>
<dbReference type="Pfam" id="PF26343">
    <property type="entry name" value="VapC50_C"/>
    <property type="match status" value="1"/>
</dbReference>
<organism evidence="7 8">
    <name type="scientific">Streptomyces venezuelae</name>
    <dbReference type="NCBI Taxonomy" id="54571"/>
    <lineage>
        <taxon>Bacteria</taxon>
        <taxon>Bacillati</taxon>
        <taxon>Actinomycetota</taxon>
        <taxon>Actinomycetes</taxon>
        <taxon>Kitasatosporales</taxon>
        <taxon>Streptomycetaceae</taxon>
        <taxon>Streptomyces</taxon>
    </lineage>
</organism>
<dbReference type="GO" id="GO:0004518">
    <property type="term" value="F:nuclease activity"/>
    <property type="evidence" value="ECO:0007669"/>
    <property type="project" value="UniProtKB-KW"/>
</dbReference>
<dbReference type="RefSeq" id="WP_150210042.1">
    <property type="nucleotide sequence ID" value="NZ_CP029190.1"/>
</dbReference>
<dbReference type="GO" id="GO:0046872">
    <property type="term" value="F:metal ion binding"/>
    <property type="evidence" value="ECO:0007669"/>
    <property type="project" value="UniProtKB-KW"/>
</dbReference>
<keyword evidence="3" id="KW-0378">Hydrolase</keyword>
<proteinExistence type="predicted"/>
<dbReference type="SUPFAM" id="SSF88723">
    <property type="entry name" value="PIN domain-like"/>
    <property type="match status" value="1"/>
</dbReference>
<dbReference type="InterPro" id="IPR058652">
    <property type="entry name" value="VapC50_C"/>
</dbReference>
<evidence type="ECO:0000256" key="2">
    <source>
        <dbReference type="ARBA" id="ARBA00022723"/>
    </source>
</evidence>
<evidence type="ECO:0000259" key="5">
    <source>
        <dbReference type="Pfam" id="PF13470"/>
    </source>
</evidence>
<dbReference type="AlphaFoldDB" id="A0A5P2D8D5"/>
<dbReference type="EMBL" id="CP029190">
    <property type="protein sequence ID" value="QES50328.1"/>
    <property type="molecule type" value="Genomic_DNA"/>
</dbReference>
<feature type="domain" description="VapC50 C-terminal" evidence="6">
    <location>
        <begin position="129"/>
        <end position="183"/>
    </location>
</feature>
<evidence type="ECO:0000259" key="6">
    <source>
        <dbReference type="Pfam" id="PF26343"/>
    </source>
</evidence>
<dbReference type="InterPro" id="IPR002716">
    <property type="entry name" value="PIN_dom"/>
</dbReference>
<evidence type="ECO:0000256" key="3">
    <source>
        <dbReference type="ARBA" id="ARBA00022801"/>
    </source>
</evidence>
<evidence type="ECO:0000313" key="7">
    <source>
        <dbReference type="EMBL" id="QES50328.1"/>
    </source>
</evidence>
<sequence>MAFVAIYDANVLYPSVLRDVLIRVGAAGLVQAKWTDRILDETFRNLKAKRPDLDEGKLDRTRVAMKAAIRDCMVIGYEPLIEAIRLPDPDDRHVLAAAIRAKAQVIVTFNLKDFPQEALAPWDVEAIHPDAFLEAQIDLNPQIIYAVLQQIADGCKKPPLVVADLIESLERTGLVSSVAALRALS</sequence>
<dbReference type="Proteomes" id="UP000325211">
    <property type="component" value="Chromosome"/>
</dbReference>
<dbReference type="GO" id="GO:0016787">
    <property type="term" value="F:hydrolase activity"/>
    <property type="evidence" value="ECO:0007669"/>
    <property type="project" value="UniProtKB-KW"/>
</dbReference>